<dbReference type="GO" id="GO:0006310">
    <property type="term" value="P:DNA recombination"/>
    <property type="evidence" value="ECO:0007669"/>
    <property type="project" value="UniProtKB-KW"/>
</dbReference>
<evidence type="ECO:0000313" key="9">
    <source>
        <dbReference type="Proteomes" id="UP000239650"/>
    </source>
</evidence>
<feature type="domain" description="Core-binding (CB)" evidence="7">
    <location>
        <begin position="5"/>
        <end position="86"/>
    </location>
</feature>
<feature type="domain" description="Tyr recombinase" evidence="6">
    <location>
        <begin position="107"/>
        <end position="299"/>
    </location>
</feature>
<evidence type="ECO:0000259" key="7">
    <source>
        <dbReference type="PROSITE" id="PS51900"/>
    </source>
</evidence>
<dbReference type="Pfam" id="PF00589">
    <property type="entry name" value="Phage_integrase"/>
    <property type="match status" value="1"/>
</dbReference>
<dbReference type="Pfam" id="PF14659">
    <property type="entry name" value="Phage_int_SAM_3"/>
    <property type="match status" value="1"/>
</dbReference>
<organism evidence="8 9">
    <name type="scientific">Latilactobacillus sakei</name>
    <name type="common">Lactobacillus sakei</name>
    <dbReference type="NCBI Taxonomy" id="1599"/>
    <lineage>
        <taxon>Bacteria</taxon>
        <taxon>Bacillati</taxon>
        <taxon>Bacillota</taxon>
        <taxon>Bacilli</taxon>
        <taxon>Lactobacillales</taxon>
        <taxon>Lactobacillaceae</taxon>
        <taxon>Latilactobacillus</taxon>
    </lineage>
</organism>
<dbReference type="InterPro" id="IPR044068">
    <property type="entry name" value="CB"/>
</dbReference>
<keyword evidence="4" id="KW-0233">DNA recombination</keyword>
<dbReference type="CDD" id="cd01189">
    <property type="entry name" value="INT_ICEBs1_C_like"/>
    <property type="match status" value="1"/>
</dbReference>
<reference evidence="8 9" key="1">
    <citation type="submission" date="2018-02" db="EMBL/GenBank/DDBJ databases">
        <authorList>
            <person name="Rodrigo-Torres L."/>
            <person name="Arahal R. D."/>
            <person name="Lucena T."/>
        </authorList>
    </citation>
    <scope>NUCLEOTIDE SEQUENCE [LARGE SCALE GENOMIC DNA]</scope>
    <source>
        <strain evidence="8 9">CECT 9267</strain>
    </source>
</reference>
<comment type="caution">
    <text evidence="8">The sequence shown here is derived from an EMBL/GenBank/DDBJ whole genome shotgun (WGS) entry which is preliminary data.</text>
</comment>
<keyword evidence="2" id="KW-0229">DNA integration</keyword>
<evidence type="ECO:0000256" key="5">
    <source>
        <dbReference type="PROSITE-ProRule" id="PRU01248"/>
    </source>
</evidence>
<dbReference type="PANTHER" id="PTHR30349:SF64">
    <property type="entry name" value="PROPHAGE INTEGRASE INTD-RELATED"/>
    <property type="match status" value="1"/>
</dbReference>
<dbReference type="GO" id="GO:0003677">
    <property type="term" value="F:DNA binding"/>
    <property type="evidence" value="ECO:0007669"/>
    <property type="project" value="UniProtKB-UniRule"/>
</dbReference>
<protein>
    <submittedName>
        <fullName evidence="8">Tyrosine recombinase XerC</fullName>
    </submittedName>
</protein>
<dbReference type="InterPro" id="IPR050090">
    <property type="entry name" value="Tyrosine_recombinase_XerCD"/>
</dbReference>
<dbReference type="InterPro" id="IPR002104">
    <property type="entry name" value="Integrase_catalytic"/>
</dbReference>
<dbReference type="GO" id="GO:0015074">
    <property type="term" value="P:DNA integration"/>
    <property type="evidence" value="ECO:0007669"/>
    <property type="project" value="UniProtKB-KW"/>
</dbReference>
<dbReference type="RefSeq" id="WP_105300057.1">
    <property type="nucleotide sequence ID" value="NZ_CP017568.1"/>
</dbReference>
<dbReference type="Gene3D" id="1.10.443.10">
    <property type="entry name" value="Intergrase catalytic core"/>
    <property type="match status" value="1"/>
</dbReference>
<dbReference type="SUPFAM" id="SSF56349">
    <property type="entry name" value="DNA breaking-rejoining enzymes"/>
    <property type="match status" value="1"/>
</dbReference>
<dbReference type="InterPro" id="IPR011010">
    <property type="entry name" value="DNA_brk_join_enz"/>
</dbReference>
<sequence length="311" mass="35783">MNREITLAAYFKEWMETFKKPAISPVTYIKYENTHKHILTYFGATSLDQLDRQTYQQALNQFARTHAKRTTAGFHKQIRAAVLDILEEGTINTDFTRKAIVTGREKKKAKVMFHSYSDWQELIHYTGSHPSDSHAFIVYLSAMTGLRYAEVLGLTVDDIDFKHKLISVNKTWDYKYHTGFKTTKNASSVRTVDVDKSTLGIIKQVTRQHSFKSHDRICSDLQGKLPVSATINRYLENLCYQLNIPPISFHGLRHTHASILLFKGVNILSVSRRLGHKDVTTTQSVYLHVIKEMEERETKLIMKIMNTALAD</sequence>
<dbReference type="PANTHER" id="PTHR30349">
    <property type="entry name" value="PHAGE INTEGRASE-RELATED"/>
    <property type="match status" value="1"/>
</dbReference>
<evidence type="ECO:0000313" key="8">
    <source>
        <dbReference type="EMBL" id="SPE19657.1"/>
    </source>
</evidence>
<evidence type="ECO:0000256" key="1">
    <source>
        <dbReference type="ARBA" id="ARBA00008857"/>
    </source>
</evidence>
<dbReference type="InterPro" id="IPR013762">
    <property type="entry name" value="Integrase-like_cat_sf"/>
</dbReference>
<dbReference type="InterPro" id="IPR004107">
    <property type="entry name" value="Integrase_SAM-like_N"/>
</dbReference>
<dbReference type="PROSITE" id="PS51900">
    <property type="entry name" value="CB"/>
    <property type="match status" value="1"/>
</dbReference>
<dbReference type="InterPro" id="IPR010998">
    <property type="entry name" value="Integrase_recombinase_N"/>
</dbReference>
<evidence type="ECO:0000256" key="3">
    <source>
        <dbReference type="ARBA" id="ARBA00023125"/>
    </source>
</evidence>
<dbReference type="EMBL" id="OKRC01000002">
    <property type="protein sequence ID" value="SPE19657.1"/>
    <property type="molecule type" value="Genomic_DNA"/>
</dbReference>
<accession>A0AAE8LVF6</accession>
<gene>
    <name evidence="8" type="primary">xerC_2</name>
    <name evidence="8" type="ORF">LAS9267_00626</name>
</gene>
<comment type="similarity">
    <text evidence="1">Belongs to the 'phage' integrase family.</text>
</comment>
<evidence type="ECO:0000256" key="2">
    <source>
        <dbReference type="ARBA" id="ARBA00022908"/>
    </source>
</evidence>
<dbReference type="Gene3D" id="1.10.150.130">
    <property type="match status" value="1"/>
</dbReference>
<evidence type="ECO:0000259" key="6">
    <source>
        <dbReference type="PROSITE" id="PS51898"/>
    </source>
</evidence>
<proteinExistence type="inferred from homology"/>
<dbReference type="Proteomes" id="UP000239650">
    <property type="component" value="Unassembled WGS sequence"/>
</dbReference>
<dbReference type="PROSITE" id="PS51898">
    <property type="entry name" value="TYR_RECOMBINASE"/>
    <property type="match status" value="1"/>
</dbReference>
<keyword evidence="3 5" id="KW-0238">DNA-binding</keyword>
<evidence type="ECO:0000256" key="4">
    <source>
        <dbReference type="ARBA" id="ARBA00023172"/>
    </source>
</evidence>
<dbReference type="AlphaFoldDB" id="A0AAE8LVF6"/>
<name>A0AAE8LVF6_LATSK</name>